<dbReference type="Pfam" id="PF13424">
    <property type="entry name" value="TPR_12"/>
    <property type="match status" value="1"/>
</dbReference>
<keyword evidence="2" id="KW-0732">Signal</keyword>
<dbReference type="PROSITE" id="PS50005">
    <property type="entry name" value="TPR"/>
    <property type="match status" value="1"/>
</dbReference>
<dbReference type="AlphaFoldDB" id="A0A2K8LA94"/>
<sequence>MGYKQPLIIAILSLLLLSCGASGPKKPPEVVNPYTIQAETHTGNGLAAMQKERWDAAERSFSRALAASQLADDSPLIRRSWYNLGTALSGANNLARAEEAYSRAIELSANDHDEPMRLRALLALRLMQQRSGRIPETFAIQQLPQSLFSHLSWPADLHLQAGRIAQRLGDPARARSAYVLVTQLKSSNASSLQLKAGAHMGLALLARDAEDNPTAWQESEQALLLCRKVGAPRLTAHALLLQGELSHDVSEKHNRLERALDIYSALNDPNGEKRAIEQLLLLAEAEGNDEAASLLRLRLQSIKDKLGK</sequence>
<dbReference type="OrthoDB" id="5293390at2"/>
<dbReference type="RefSeq" id="WP_100266123.1">
    <property type="nucleotide sequence ID" value="NZ_CP018800.1"/>
</dbReference>
<feature type="repeat" description="TPR" evidence="1">
    <location>
        <begin position="78"/>
        <end position="111"/>
    </location>
</feature>
<reference evidence="3 4" key="1">
    <citation type="submission" date="2016-12" db="EMBL/GenBank/DDBJ databases">
        <title>Isolation and genomic insights into novel planktonic Zetaproteobacteria from stratified waters of the Chesapeake Bay.</title>
        <authorList>
            <person name="McAllister S.M."/>
            <person name="Kato S."/>
            <person name="Chan C.S."/>
            <person name="Chiu B.K."/>
            <person name="Field E.K."/>
        </authorList>
    </citation>
    <scope>NUCLEOTIDE SEQUENCE [LARGE SCALE GENOMIC DNA]</scope>
    <source>
        <strain evidence="3 4">CP-8</strain>
    </source>
</reference>
<evidence type="ECO:0000313" key="4">
    <source>
        <dbReference type="Proteomes" id="UP000231637"/>
    </source>
</evidence>
<gene>
    <name evidence="3" type="ORF">Ga0123462_1984</name>
</gene>
<keyword evidence="1" id="KW-0802">TPR repeat</keyword>
<proteinExistence type="predicted"/>
<dbReference type="SMART" id="SM00028">
    <property type="entry name" value="TPR"/>
    <property type="match status" value="3"/>
</dbReference>
<dbReference type="InterPro" id="IPR019734">
    <property type="entry name" value="TPR_rpt"/>
</dbReference>
<accession>A0A2K8LA94</accession>
<dbReference type="InterPro" id="IPR011990">
    <property type="entry name" value="TPR-like_helical_dom_sf"/>
</dbReference>
<dbReference type="Proteomes" id="UP000231637">
    <property type="component" value="Chromosome"/>
</dbReference>
<keyword evidence="4" id="KW-1185">Reference proteome</keyword>
<dbReference type="KEGG" id="mfn:Ga0123462_1984"/>
<feature type="signal peptide" evidence="2">
    <location>
        <begin position="1"/>
        <end position="21"/>
    </location>
</feature>
<name>A0A2K8LA94_9PROT</name>
<feature type="chain" id="PRO_5014745892" evidence="2">
    <location>
        <begin position="22"/>
        <end position="308"/>
    </location>
</feature>
<protein>
    <submittedName>
        <fullName evidence="3">Tetratricopeptide repeat-containing protein</fullName>
    </submittedName>
</protein>
<evidence type="ECO:0000313" key="3">
    <source>
        <dbReference type="EMBL" id="ATX82821.1"/>
    </source>
</evidence>
<evidence type="ECO:0000256" key="2">
    <source>
        <dbReference type="SAM" id="SignalP"/>
    </source>
</evidence>
<dbReference type="PROSITE" id="PS51257">
    <property type="entry name" value="PROKAR_LIPOPROTEIN"/>
    <property type="match status" value="1"/>
</dbReference>
<dbReference type="EMBL" id="CP018800">
    <property type="protein sequence ID" value="ATX82821.1"/>
    <property type="molecule type" value="Genomic_DNA"/>
</dbReference>
<dbReference type="SUPFAM" id="SSF48452">
    <property type="entry name" value="TPR-like"/>
    <property type="match status" value="2"/>
</dbReference>
<evidence type="ECO:0000256" key="1">
    <source>
        <dbReference type="PROSITE-ProRule" id="PRU00339"/>
    </source>
</evidence>
<dbReference type="Gene3D" id="1.25.40.10">
    <property type="entry name" value="Tetratricopeptide repeat domain"/>
    <property type="match status" value="2"/>
</dbReference>
<organism evidence="3 4">
    <name type="scientific">Mariprofundus ferrinatatus</name>
    <dbReference type="NCBI Taxonomy" id="1921087"/>
    <lineage>
        <taxon>Bacteria</taxon>
        <taxon>Pseudomonadati</taxon>
        <taxon>Pseudomonadota</taxon>
        <taxon>Candidatius Mariprofundia</taxon>
        <taxon>Mariprofundales</taxon>
        <taxon>Mariprofundaceae</taxon>
        <taxon>Mariprofundus</taxon>
    </lineage>
</organism>